<evidence type="ECO:0000256" key="3">
    <source>
        <dbReference type="ARBA" id="ARBA00023270"/>
    </source>
</evidence>
<dbReference type="Pfam" id="PF00701">
    <property type="entry name" value="DHDPS"/>
    <property type="match status" value="1"/>
</dbReference>
<evidence type="ECO:0000256" key="1">
    <source>
        <dbReference type="ARBA" id="ARBA00007592"/>
    </source>
</evidence>
<dbReference type="PIRSF" id="PIRSF001365">
    <property type="entry name" value="DHDPS"/>
    <property type="match status" value="1"/>
</dbReference>
<keyword evidence="8" id="KW-1185">Reference proteome</keyword>
<comment type="similarity">
    <text evidence="1 4">Belongs to the DapA family.</text>
</comment>
<dbReference type="RefSeq" id="WP_101290740.1">
    <property type="nucleotide sequence ID" value="NZ_FOUQ01000006.1"/>
</dbReference>
<evidence type="ECO:0000256" key="5">
    <source>
        <dbReference type="PIRSR" id="PIRSR001365-1"/>
    </source>
</evidence>
<dbReference type="Proteomes" id="UP000233491">
    <property type="component" value="Unassembled WGS sequence"/>
</dbReference>
<dbReference type="PRINTS" id="PR00146">
    <property type="entry name" value="DHPICSNTHASE"/>
</dbReference>
<dbReference type="PANTHER" id="PTHR12128:SF66">
    <property type="entry name" value="4-HYDROXY-2-OXOGLUTARATE ALDOLASE, MITOCHONDRIAL"/>
    <property type="match status" value="1"/>
</dbReference>
<dbReference type="SMART" id="SM01130">
    <property type="entry name" value="DHDPS"/>
    <property type="match status" value="1"/>
</dbReference>
<evidence type="ECO:0000256" key="2">
    <source>
        <dbReference type="ARBA" id="ARBA00023239"/>
    </source>
</evidence>
<keyword evidence="3" id="KW-0704">Schiff base</keyword>
<dbReference type="PANTHER" id="PTHR12128">
    <property type="entry name" value="DIHYDRODIPICOLINATE SYNTHASE"/>
    <property type="match status" value="1"/>
</dbReference>
<organism evidence="7 8">
    <name type="scientific">Pleomorphomonas diazotrophica</name>
    <dbReference type="NCBI Taxonomy" id="1166257"/>
    <lineage>
        <taxon>Bacteria</taxon>
        <taxon>Pseudomonadati</taxon>
        <taxon>Pseudomonadota</taxon>
        <taxon>Alphaproteobacteria</taxon>
        <taxon>Hyphomicrobiales</taxon>
        <taxon>Pleomorphomonadaceae</taxon>
        <taxon>Pleomorphomonas</taxon>
    </lineage>
</organism>
<dbReference type="PROSITE" id="PS00666">
    <property type="entry name" value="DHDPS_2"/>
    <property type="match status" value="1"/>
</dbReference>
<proteinExistence type="inferred from homology"/>
<reference evidence="7 8" key="1">
    <citation type="submission" date="2017-12" db="EMBL/GenBank/DDBJ databases">
        <title>Anaerobic carbon monoxide metabolism by Pleomorphomonas carboxyditropha sp. nov., a new mesophilic hydrogenogenic carboxidotroph.</title>
        <authorList>
            <person name="Esquivel-Elizondo S."/>
            <person name="Krajmalnik-Brown R."/>
        </authorList>
    </citation>
    <scope>NUCLEOTIDE SEQUENCE [LARGE SCALE GENOMIC DNA]</scope>
    <source>
        <strain evidence="7 8">R5-392</strain>
    </source>
</reference>
<dbReference type="SUPFAM" id="SSF51569">
    <property type="entry name" value="Aldolase"/>
    <property type="match status" value="1"/>
</dbReference>
<dbReference type="CDD" id="cd00408">
    <property type="entry name" value="DHDPS-like"/>
    <property type="match status" value="1"/>
</dbReference>
<sequence length="296" mass="31074">MSNPKGPFVAIVTPFDDREEVNVTALTRQIERQAAAGNGVFCAGTNGEFYTLSFEEKVLVAKTSVEAAAGRVPVLAHVGEISTHQTIVLGKAVEKLGVAAVSVVAPSFIACSQDELITHYTRVADALSVPVYLYNIPARTGNKIEPETAARLADHPNIVGIKDSAGSEESLDGFLAIARSRKNFDVLVGPDHLILHGLRNGASGCISGLGNIAPLTLNAIWNAHVAGDAAAADAAQAHYGDLRKALYAHGFPPTMVKRALYLAMPEVGKSRGPAIVSDEVNDKVALVSKTFAEAVA</sequence>
<dbReference type="OrthoDB" id="9782828at2"/>
<protein>
    <submittedName>
        <fullName evidence="7">Dihydrodipicolinate synthase family protein</fullName>
    </submittedName>
</protein>
<dbReference type="Gene3D" id="3.20.20.70">
    <property type="entry name" value="Aldolase class I"/>
    <property type="match status" value="1"/>
</dbReference>
<dbReference type="InterPro" id="IPR002220">
    <property type="entry name" value="DapA-like"/>
</dbReference>
<evidence type="ECO:0000313" key="7">
    <source>
        <dbReference type="EMBL" id="PKR87612.1"/>
    </source>
</evidence>
<feature type="binding site" evidence="6">
    <location>
        <position position="206"/>
    </location>
    <ligand>
        <name>pyruvate</name>
        <dbReference type="ChEBI" id="CHEBI:15361"/>
    </ligand>
</feature>
<comment type="caution">
    <text evidence="7">The sequence shown here is derived from an EMBL/GenBank/DDBJ whole genome shotgun (WGS) entry which is preliminary data.</text>
</comment>
<evidence type="ECO:0000313" key="8">
    <source>
        <dbReference type="Proteomes" id="UP000233491"/>
    </source>
</evidence>
<dbReference type="InterPro" id="IPR020625">
    <property type="entry name" value="Schiff_base-form_aldolases_AS"/>
</dbReference>
<dbReference type="AlphaFoldDB" id="A0A1I4TQZ6"/>
<feature type="active site" description="Schiff-base intermediate with substrate" evidence="5">
    <location>
        <position position="162"/>
    </location>
</feature>
<name>A0A1I4TQZ6_9HYPH</name>
<dbReference type="GO" id="GO:0008840">
    <property type="term" value="F:4-hydroxy-tetrahydrodipicolinate synthase activity"/>
    <property type="evidence" value="ECO:0007669"/>
    <property type="project" value="TreeGrafter"/>
</dbReference>
<feature type="active site" description="Proton donor/acceptor" evidence="5">
    <location>
        <position position="134"/>
    </location>
</feature>
<evidence type="ECO:0000256" key="6">
    <source>
        <dbReference type="PIRSR" id="PIRSR001365-2"/>
    </source>
</evidence>
<dbReference type="InterPro" id="IPR013785">
    <property type="entry name" value="Aldolase_TIM"/>
</dbReference>
<dbReference type="EMBL" id="PJNW01000016">
    <property type="protein sequence ID" value="PKR87612.1"/>
    <property type="molecule type" value="Genomic_DNA"/>
</dbReference>
<dbReference type="GO" id="GO:0044281">
    <property type="term" value="P:small molecule metabolic process"/>
    <property type="evidence" value="ECO:0007669"/>
    <property type="project" value="UniProtKB-ARBA"/>
</dbReference>
<keyword evidence="2 4" id="KW-0456">Lyase</keyword>
<accession>A0A1I4TQZ6</accession>
<evidence type="ECO:0000256" key="4">
    <source>
        <dbReference type="PIRNR" id="PIRNR001365"/>
    </source>
</evidence>
<gene>
    <name evidence="7" type="ORF">CXZ10_17905</name>
</gene>